<feature type="domain" description="tRNA-splicing endonuclease subunit Sen54 N-terminal" evidence="3">
    <location>
        <begin position="54"/>
        <end position="118"/>
    </location>
</feature>
<keyword evidence="5" id="KW-1185">Reference proteome</keyword>
<protein>
    <submittedName>
        <fullName evidence="4">tRNA-splicing endonuclease subunit Sen54</fullName>
    </submittedName>
</protein>
<name>A0A2V3IUC4_9FLOR</name>
<organism evidence="4 5">
    <name type="scientific">Gracilariopsis chorda</name>
    <dbReference type="NCBI Taxonomy" id="448386"/>
    <lineage>
        <taxon>Eukaryota</taxon>
        <taxon>Rhodophyta</taxon>
        <taxon>Florideophyceae</taxon>
        <taxon>Rhodymeniophycidae</taxon>
        <taxon>Gracilariales</taxon>
        <taxon>Gracilariaceae</taxon>
        <taxon>Gracilariopsis</taxon>
    </lineage>
</organism>
<dbReference type="InterPro" id="IPR024337">
    <property type="entry name" value="tRNA_splic_suSen54"/>
</dbReference>
<comment type="caution">
    <text evidence="4">The sequence shown here is derived from an EMBL/GenBank/DDBJ whole genome shotgun (WGS) entry which is preliminary data.</text>
</comment>
<dbReference type="PANTHER" id="PTHR21027:SF1">
    <property type="entry name" value="TRNA-SPLICING ENDONUCLEASE SUBUNIT SEN54"/>
    <property type="match status" value="1"/>
</dbReference>
<accession>A0A2V3IUC4</accession>
<keyword evidence="4" id="KW-0378">Hydrolase</keyword>
<evidence type="ECO:0000256" key="2">
    <source>
        <dbReference type="ARBA" id="ARBA00022694"/>
    </source>
</evidence>
<dbReference type="STRING" id="448386.A0A2V3IUC4"/>
<dbReference type="GO" id="GO:0000214">
    <property type="term" value="C:tRNA-intron endonuclease complex"/>
    <property type="evidence" value="ECO:0007669"/>
    <property type="project" value="TreeGrafter"/>
</dbReference>
<dbReference type="Gene3D" id="3.40.1350.150">
    <property type="match status" value="1"/>
</dbReference>
<dbReference type="GO" id="GO:0004519">
    <property type="term" value="F:endonuclease activity"/>
    <property type="evidence" value="ECO:0007669"/>
    <property type="project" value="UniProtKB-KW"/>
</dbReference>
<dbReference type="EMBL" id="NBIV01000055">
    <property type="protein sequence ID" value="PXF45679.1"/>
    <property type="molecule type" value="Genomic_DNA"/>
</dbReference>
<dbReference type="PANTHER" id="PTHR21027">
    <property type="entry name" value="TRNA-SPLICING ENDONUCLEASE SUBUNIT SEN54"/>
    <property type="match status" value="1"/>
</dbReference>
<evidence type="ECO:0000313" key="4">
    <source>
        <dbReference type="EMBL" id="PXF45679.1"/>
    </source>
</evidence>
<dbReference type="InterPro" id="IPR024336">
    <property type="entry name" value="tRNA_splic_suSen54_N"/>
</dbReference>
<keyword evidence="4" id="KW-0255">Endonuclease</keyword>
<gene>
    <name evidence="4" type="ORF">BWQ96_04583</name>
</gene>
<dbReference type="AlphaFoldDB" id="A0A2V3IUC4"/>
<dbReference type="OrthoDB" id="408683at2759"/>
<dbReference type="Proteomes" id="UP000247409">
    <property type="component" value="Unassembled WGS sequence"/>
</dbReference>
<comment type="similarity">
    <text evidence="1">Belongs to the SEN54 family.</text>
</comment>
<keyword evidence="2" id="KW-0819">tRNA processing</keyword>
<keyword evidence="4" id="KW-0540">Nuclease</keyword>
<reference evidence="4 5" key="1">
    <citation type="journal article" date="2018" name="Mol. Biol. Evol.">
        <title>Analysis of the draft genome of the red seaweed Gracilariopsis chorda provides insights into genome size evolution in Rhodophyta.</title>
        <authorList>
            <person name="Lee J."/>
            <person name="Yang E.C."/>
            <person name="Graf L."/>
            <person name="Yang J.H."/>
            <person name="Qiu H."/>
            <person name="Zel Zion U."/>
            <person name="Chan C.X."/>
            <person name="Stephens T.G."/>
            <person name="Weber A.P.M."/>
            <person name="Boo G.H."/>
            <person name="Boo S.M."/>
            <person name="Kim K.M."/>
            <person name="Shin Y."/>
            <person name="Jung M."/>
            <person name="Lee S.J."/>
            <person name="Yim H.S."/>
            <person name="Lee J.H."/>
            <person name="Bhattacharya D."/>
            <person name="Yoon H.S."/>
        </authorList>
    </citation>
    <scope>NUCLEOTIDE SEQUENCE [LARGE SCALE GENOMIC DNA]</scope>
    <source>
        <strain evidence="4 5">SKKU-2015</strain>
        <tissue evidence="4">Whole body</tissue>
    </source>
</reference>
<evidence type="ECO:0000259" key="3">
    <source>
        <dbReference type="Pfam" id="PF12928"/>
    </source>
</evidence>
<evidence type="ECO:0000313" key="5">
    <source>
        <dbReference type="Proteomes" id="UP000247409"/>
    </source>
</evidence>
<dbReference type="Pfam" id="PF12928">
    <property type="entry name" value="tRNA_int_end_N2"/>
    <property type="match status" value="1"/>
</dbReference>
<evidence type="ECO:0000256" key="1">
    <source>
        <dbReference type="ARBA" id="ARBA00005736"/>
    </source>
</evidence>
<sequence>MQKGSNRKVNIRLQWWRKLMLPRRGKKDSMLSPTPLTPSQKLRLEERQGSLKKAILAPRVTREKHLARAEWDRAKHQAVVTATRGSMMQSMGYFHQGKQYLYPEEAMFLVDRGNMDLCVNGLPASVQRAWAMAMSAPNSVSLNEYLAFAHLRRAGYVVRRYDENGNGTQSGLRISFSVWRAGSFKRKEECRPLFHLAVFGYEEAPPLMSAVSSVLEQSGKTRLKFALIDRGVVVLTDISSNSTPLSERYLRRLPEAEQEFARALERGCCDGLFDGTMDAEEKDLASNT</sequence>
<dbReference type="GO" id="GO:0000379">
    <property type="term" value="P:tRNA-type intron splice site recognition and cleavage"/>
    <property type="evidence" value="ECO:0007669"/>
    <property type="project" value="TreeGrafter"/>
</dbReference>
<proteinExistence type="inferred from homology"/>